<dbReference type="InterPro" id="IPR023214">
    <property type="entry name" value="HAD_sf"/>
</dbReference>
<dbReference type="InterPro" id="IPR036412">
    <property type="entry name" value="HAD-like_sf"/>
</dbReference>
<feature type="region of interest" description="Disordered" evidence="1">
    <location>
        <begin position="236"/>
        <end position="260"/>
    </location>
</feature>
<dbReference type="Pfam" id="PF00702">
    <property type="entry name" value="Hydrolase"/>
    <property type="match status" value="1"/>
</dbReference>
<dbReference type="CDD" id="cd16415">
    <property type="entry name" value="HAD_dREG-2_like"/>
    <property type="match status" value="1"/>
</dbReference>
<dbReference type="InterPro" id="IPR011949">
    <property type="entry name" value="HAD-SF_hydro_IA_REG-2-like"/>
</dbReference>
<evidence type="ECO:0008006" key="4">
    <source>
        <dbReference type="Google" id="ProtNLM"/>
    </source>
</evidence>
<dbReference type="InterPro" id="IPR051828">
    <property type="entry name" value="HAD-like_hydrolase_domain"/>
</dbReference>
<keyword evidence="3" id="KW-1185">Reference proteome</keyword>
<dbReference type="Gene3D" id="1.10.150.720">
    <property type="entry name" value="Haloacid dehalogenase-like hydrolase"/>
    <property type="match status" value="1"/>
</dbReference>
<dbReference type="SFLD" id="SFLDS00003">
    <property type="entry name" value="Haloacid_Dehalogenase"/>
    <property type="match status" value="1"/>
</dbReference>
<dbReference type="InterPro" id="IPR044924">
    <property type="entry name" value="HAD-SF_hydro_IA_REG-2-like_cap"/>
</dbReference>
<dbReference type="EMBL" id="JANBQD010000030">
    <property type="protein sequence ID" value="KAJ1992161.1"/>
    <property type="molecule type" value="Genomic_DNA"/>
</dbReference>
<evidence type="ECO:0000256" key="1">
    <source>
        <dbReference type="SAM" id="MobiDB-lite"/>
    </source>
</evidence>
<dbReference type="PANTHER" id="PTHR46191:SF2">
    <property type="entry name" value="HALOACID DEHALOGENASE-LIKE HYDROLASE DOMAIN-CONTAINING PROTEIN 3"/>
    <property type="match status" value="1"/>
</dbReference>
<dbReference type="NCBIfam" id="TIGR01549">
    <property type="entry name" value="HAD-SF-IA-v1"/>
    <property type="match status" value="1"/>
</dbReference>
<evidence type="ECO:0000313" key="3">
    <source>
        <dbReference type="Proteomes" id="UP001151295"/>
    </source>
</evidence>
<sequence>MAKRFSHVQLVTFDLFNTLYTPAESIGKTYARPLWQRGFCISEDAMSTAFSRAHKEIHLKYPNYGYIAQMASREWWSLVIDTTWRYAGINGPIDARNELINWFNTAKGYHLFDDVPRVLKHLRRKGLKVGVISNMDEATENVLRDFMIRDSFDFVLKSVAVGVEKPDVRIFEMALAASNVPAYDALHVGDSETNDYLAAKAAGMQALLVDRDPGANDKLYNMDFFDDDEQQTQLPPAIQPQRSSSNIHNAQQLKSKSSTQTLDEFGEFKSSEYKTSTDTQHLSLPLPPPPATPLASQPPIQSTEKPHALRRKSSVSSGSPPSALQQNTIANQVLSWISDPSPIHMSDGDDDDEKIDRAWQDAEGLMGGSNLHVHIGEIASRLCAAITAPAAKDLVDTLADSADKIDLKDVDALLESIQTHSQHSGGSPISYSKIYEIVWPEADTACGNDPAPPADNPDGDLVKAYLQLAEISSKTKLLEKQESNSTLTAS</sequence>
<proteinExistence type="predicted"/>
<dbReference type="InterPro" id="IPR006439">
    <property type="entry name" value="HAD-SF_hydro_IA"/>
</dbReference>
<dbReference type="Proteomes" id="UP001151295">
    <property type="component" value="Unassembled WGS sequence"/>
</dbReference>
<feature type="compositionally biased region" description="Polar residues" evidence="1">
    <location>
        <begin position="240"/>
        <end position="260"/>
    </location>
</feature>
<dbReference type="SUPFAM" id="SSF56784">
    <property type="entry name" value="HAD-like"/>
    <property type="match status" value="1"/>
</dbReference>
<reference evidence="2" key="1">
    <citation type="submission" date="2022-07" db="EMBL/GenBank/DDBJ databases">
        <title>Phylogenomic reconstructions and comparative analyses of Kickxellomycotina fungi.</title>
        <authorList>
            <person name="Reynolds N.K."/>
            <person name="Stajich J.E."/>
            <person name="Barry K."/>
            <person name="Grigoriev I.V."/>
            <person name="Crous P."/>
            <person name="Smith M.E."/>
        </authorList>
    </citation>
    <scope>NUCLEOTIDE SEQUENCE</scope>
    <source>
        <strain evidence="2">BCRC 34882</strain>
    </source>
</reference>
<comment type="caution">
    <text evidence="2">The sequence shown here is derived from an EMBL/GenBank/DDBJ whole genome shotgun (WGS) entry which is preliminary data.</text>
</comment>
<name>A0ABQ8PMG5_9FUNG</name>
<dbReference type="Gene3D" id="3.40.50.1000">
    <property type="entry name" value="HAD superfamily/HAD-like"/>
    <property type="match status" value="1"/>
</dbReference>
<dbReference type="PRINTS" id="PR00413">
    <property type="entry name" value="HADHALOGNASE"/>
</dbReference>
<evidence type="ECO:0000313" key="2">
    <source>
        <dbReference type="EMBL" id="KAJ1992161.1"/>
    </source>
</evidence>
<gene>
    <name evidence="2" type="ORF">EDC05_002990</name>
</gene>
<dbReference type="NCBIfam" id="TIGR02252">
    <property type="entry name" value="DREG-2"/>
    <property type="match status" value="1"/>
</dbReference>
<dbReference type="SFLD" id="SFLDG01129">
    <property type="entry name" value="C1.5:_HAD__Beta-PGM__Phosphata"/>
    <property type="match status" value="1"/>
</dbReference>
<dbReference type="PANTHER" id="PTHR46191">
    <property type="match status" value="1"/>
</dbReference>
<organism evidence="2 3">
    <name type="scientific">Coemansia umbellata</name>
    <dbReference type="NCBI Taxonomy" id="1424467"/>
    <lineage>
        <taxon>Eukaryota</taxon>
        <taxon>Fungi</taxon>
        <taxon>Fungi incertae sedis</taxon>
        <taxon>Zoopagomycota</taxon>
        <taxon>Kickxellomycotina</taxon>
        <taxon>Kickxellomycetes</taxon>
        <taxon>Kickxellales</taxon>
        <taxon>Kickxellaceae</taxon>
        <taxon>Coemansia</taxon>
    </lineage>
</organism>
<accession>A0ABQ8PMG5</accession>
<protein>
    <recommendedName>
        <fullName evidence="4">HAD-like protein</fullName>
    </recommendedName>
</protein>
<feature type="region of interest" description="Disordered" evidence="1">
    <location>
        <begin position="273"/>
        <end position="324"/>
    </location>
</feature>